<dbReference type="Proteomes" id="UP000028828">
    <property type="component" value="Unassembled WGS sequence"/>
</dbReference>
<dbReference type="AlphaFoldDB" id="A0A086JUS6"/>
<name>A0A086JUS6_TOXGO</name>
<proteinExistence type="predicted"/>
<accession>A0A086JUS6</accession>
<gene>
    <name evidence="1" type="ORF">TGP89_223070</name>
</gene>
<dbReference type="OrthoDB" id="328192at2759"/>
<evidence type="ECO:0000313" key="2">
    <source>
        <dbReference type="Proteomes" id="UP000028828"/>
    </source>
</evidence>
<dbReference type="EMBL" id="AEYI02001566">
    <property type="protein sequence ID" value="KFG35894.1"/>
    <property type="molecule type" value="Genomic_DNA"/>
</dbReference>
<sequence>MSSQKKTADLKEFADGDIPDDILKGCLSTDLQLLNGDWTILSDRSGPMTDITEMLGLDKLDRMSWELSLQVSAPRLNLTFTEEGNVAILRVDCMCQLGIEYIRDIHFDGKHKTGVHLRDLFPNPPLSHMSSGFDDGELCAVRDGSKLFVRYEMEKGTLYMTRVVLYKDPENRVDGPITLAKYCVVNKKTGVKHEVYRYHRRVSQQSSDAGF</sequence>
<comment type="caution">
    <text evidence="1">The sequence shown here is derived from an EMBL/GenBank/DDBJ whole genome shotgun (WGS) entry which is preliminary data.</text>
</comment>
<reference evidence="1 2" key="1">
    <citation type="submission" date="2014-03" db="EMBL/GenBank/DDBJ databases">
        <authorList>
            <person name="Sibley D."/>
            <person name="Venepally P."/>
            <person name="Karamycheva S."/>
            <person name="Hadjithomas M."/>
            <person name="Khan A."/>
            <person name="Brunk B."/>
            <person name="Roos D."/>
            <person name="Caler E."/>
            <person name="Lorenzi H."/>
        </authorList>
    </citation>
    <scope>NUCLEOTIDE SEQUENCE [LARGE SCALE GENOMIC DNA]</scope>
    <source>
        <strain evidence="2">p89</strain>
    </source>
</reference>
<evidence type="ECO:0000313" key="1">
    <source>
        <dbReference type="EMBL" id="KFG35894.1"/>
    </source>
</evidence>
<protein>
    <submittedName>
        <fullName evidence="1">Uncharacterized protein</fullName>
    </submittedName>
</protein>
<organism evidence="1 2">
    <name type="scientific">Toxoplasma gondii p89</name>
    <dbReference type="NCBI Taxonomy" id="943119"/>
    <lineage>
        <taxon>Eukaryota</taxon>
        <taxon>Sar</taxon>
        <taxon>Alveolata</taxon>
        <taxon>Apicomplexa</taxon>
        <taxon>Conoidasida</taxon>
        <taxon>Coccidia</taxon>
        <taxon>Eucoccidiorida</taxon>
        <taxon>Eimeriorina</taxon>
        <taxon>Sarcocystidae</taxon>
        <taxon>Toxoplasma</taxon>
    </lineage>
</organism>
<dbReference type="VEuPathDB" id="ToxoDB:TGP89_223070"/>